<keyword evidence="4" id="KW-0732">Signal</keyword>
<dbReference type="NCBIfam" id="TIGR00787">
    <property type="entry name" value="dctP"/>
    <property type="match status" value="1"/>
</dbReference>
<sequence length="338" mass="36607">MGLIHRRTALPAIAAVPFVAAPFVRRAAAAEFSLKIAHPLAAAHPTNTRLLEAADRIAKDTDGRVELRIFPNGQLGGEADTLSQLRSGAVEGYVIGGLVVSTVVPAAALDGTGFAFSDASKVWPAMDGKLGAHIRDAFAKSNLYAARTSWDLGFREITTSVKPIRTVADLSGLKIRVPSAAAYTSLFKALDAAPTSVQFTDVYPALQTRIVDAQENPLSLIVTSRFHEVQKFCSLSNHIWQGNWVLFNGRVWKGIPEALQEIVESRLNEAGRAQRNDLAGLEQSYRDTMVRSGIAFNDVDADSFRAKLRSAGYYTDVRRKFGDQAFQILEEAAGASFG</sequence>
<evidence type="ECO:0000256" key="4">
    <source>
        <dbReference type="ARBA" id="ARBA00022729"/>
    </source>
</evidence>
<evidence type="ECO:0000256" key="1">
    <source>
        <dbReference type="ARBA" id="ARBA00004196"/>
    </source>
</evidence>
<dbReference type="InterPro" id="IPR038404">
    <property type="entry name" value="TRAP_DctP_sf"/>
</dbReference>
<comment type="subcellular location">
    <subcellularLocation>
        <location evidence="1">Cell envelope</location>
    </subcellularLocation>
</comment>
<proteinExistence type="inferred from homology"/>
<evidence type="ECO:0000313" key="5">
    <source>
        <dbReference type="EMBL" id="AWN45201.1"/>
    </source>
</evidence>
<dbReference type="Gene3D" id="3.40.190.170">
    <property type="entry name" value="Bacterial extracellular solute-binding protein, family 7"/>
    <property type="match status" value="1"/>
</dbReference>
<dbReference type="InterPro" id="IPR004682">
    <property type="entry name" value="TRAP_DctP"/>
</dbReference>
<dbReference type="AlphaFoldDB" id="A0A2U8WI57"/>
<dbReference type="KEGG" id="mtea:DK419_01695"/>
<dbReference type="PIRSF" id="PIRSF006470">
    <property type="entry name" value="DctB"/>
    <property type="match status" value="1"/>
</dbReference>
<evidence type="ECO:0000313" key="6">
    <source>
        <dbReference type="Proteomes" id="UP000245444"/>
    </source>
</evidence>
<evidence type="ECO:0000256" key="2">
    <source>
        <dbReference type="ARBA" id="ARBA00009023"/>
    </source>
</evidence>
<dbReference type="PANTHER" id="PTHR33376:SF4">
    <property type="entry name" value="SIALIC ACID-BINDING PERIPLASMIC PROTEIN SIAP"/>
    <property type="match status" value="1"/>
</dbReference>
<dbReference type="GO" id="GO:0055085">
    <property type="term" value="P:transmembrane transport"/>
    <property type="evidence" value="ECO:0007669"/>
    <property type="project" value="InterPro"/>
</dbReference>
<accession>A0A2U8WI57</accession>
<dbReference type="OrthoDB" id="8012379at2"/>
<organism evidence="5 6">
    <name type="scientific">Methylobacterium terrae</name>
    <dbReference type="NCBI Taxonomy" id="2202827"/>
    <lineage>
        <taxon>Bacteria</taxon>
        <taxon>Pseudomonadati</taxon>
        <taxon>Pseudomonadota</taxon>
        <taxon>Alphaproteobacteria</taxon>
        <taxon>Hyphomicrobiales</taxon>
        <taxon>Methylobacteriaceae</taxon>
        <taxon>Methylobacterium</taxon>
    </lineage>
</organism>
<protein>
    <submittedName>
        <fullName evidence="5">ABC transporter substrate-binding protein</fullName>
    </submittedName>
</protein>
<name>A0A2U8WI57_9HYPH</name>
<comment type="similarity">
    <text evidence="2">Belongs to the bacterial solute-binding protein 7 family.</text>
</comment>
<dbReference type="PANTHER" id="PTHR33376">
    <property type="match status" value="1"/>
</dbReference>
<dbReference type="InterPro" id="IPR018389">
    <property type="entry name" value="DctP_fam"/>
</dbReference>
<dbReference type="GO" id="GO:0030288">
    <property type="term" value="C:outer membrane-bounded periplasmic space"/>
    <property type="evidence" value="ECO:0007669"/>
    <property type="project" value="InterPro"/>
</dbReference>
<dbReference type="Proteomes" id="UP000245444">
    <property type="component" value="Chromosome"/>
</dbReference>
<dbReference type="EMBL" id="CP029553">
    <property type="protein sequence ID" value="AWN45201.1"/>
    <property type="molecule type" value="Genomic_DNA"/>
</dbReference>
<dbReference type="CDD" id="cd13603">
    <property type="entry name" value="PBP2_TRAP_Siap_TeaA_like"/>
    <property type="match status" value="1"/>
</dbReference>
<reference evidence="5 6" key="1">
    <citation type="submission" date="2018-05" db="EMBL/GenBank/DDBJ databases">
        <title>Complete Genome Sequence of Methylobacterium sp. 17Sr1-28.</title>
        <authorList>
            <person name="Srinivasan S."/>
        </authorList>
    </citation>
    <scope>NUCLEOTIDE SEQUENCE [LARGE SCALE GENOMIC DNA]</scope>
    <source>
        <strain evidence="5 6">17Sr1-28</strain>
    </source>
</reference>
<dbReference type="Pfam" id="PF03480">
    <property type="entry name" value="DctP"/>
    <property type="match status" value="1"/>
</dbReference>
<evidence type="ECO:0000256" key="3">
    <source>
        <dbReference type="ARBA" id="ARBA00022448"/>
    </source>
</evidence>
<gene>
    <name evidence="5" type="ORF">DK419_01695</name>
</gene>
<keyword evidence="6" id="KW-1185">Reference proteome</keyword>
<keyword evidence="3" id="KW-0813">Transport</keyword>
<dbReference type="NCBIfam" id="NF037995">
    <property type="entry name" value="TRAP_S1"/>
    <property type="match status" value="1"/>
</dbReference>